<gene>
    <name evidence="2" type="ORF">CM19_04660</name>
</gene>
<comment type="similarity">
    <text evidence="1">Belongs to the short-chain dehydrogenases/reductases (SDR) family.</text>
</comment>
<dbReference type="Proteomes" id="UP000024332">
    <property type="component" value="Unassembled WGS sequence"/>
</dbReference>
<dbReference type="PRINTS" id="PR00080">
    <property type="entry name" value="SDRFAMILY"/>
</dbReference>
<dbReference type="GO" id="GO:0006633">
    <property type="term" value="P:fatty acid biosynthetic process"/>
    <property type="evidence" value="ECO:0007669"/>
    <property type="project" value="TreeGrafter"/>
</dbReference>
<keyword evidence="3" id="KW-1185">Reference proteome</keyword>
<protein>
    <submittedName>
        <fullName evidence="2">3-oxoacyl-ACP reductase</fullName>
    </submittedName>
</protein>
<dbReference type="FunFam" id="3.40.50.720:FF:000084">
    <property type="entry name" value="Short-chain dehydrogenase reductase"/>
    <property type="match status" value="1"/>
</dbReference>
<dbReference type="GO" id="GO:0016616">
    <property type="term" value="F:oxidoreductase activity, acting on the CH-OH group of donors, NAD or NADP as acceptor"/>
    <property type="evidence" value="ECO:0007669"/>
    <property type="project" value="TreeGrafter"/>
</dbReference>
<dbReference type="CDD" id="cd05233">
    <property type="entry name" value="SDR_c"/>
    <property type="match status" value="1"/>
</dbReference>
<sequence length="255" mass="28291">MMNINFSGKKVLISGGTHGIGLELSKAFKSLNANVITLGRDESAGRNLEKYDITFKRVDLSKREEVLDFVNWYEKEIGDIHVLINNASRNSRYSILDTSLEEWNYMINLELTSPFLLSQMASKLMIEKGIKGKIINISAIQAHFPLESSFPYVTVKSGLLGMTRSMAVDLGKYGIQVIAVTPGPIYSKSEEPPESLDKRSATLLGRMGRMREIVNVILFLSSDLNTFITGSEVIVDGGRLISRRPDPVEISSGEV</sequence>
<dbReference type="InterPro" id="IPR002347">
    <property type="entry name" value="SDR_fam"/>
</dbReference>
<dbReference type="Gene3D" id="3.40.50.720">
    <property type="entry name" value="NAD(P)-binding Rossmann-like Domain"/>
    <property type="match status" value="1"/>
</dbReference>
<dbReference type="SUPFAM" id="SSF51735">
    <property type="entry name" value="NAD(P)-binding Rossmann-fold domains"/>
    <property type="match status" value="1"/>
</dbReference>
<dbReference type="PANTHER" id="PTHR42760:SF122">
    <property type="entry name" value="NAD(P)-BINDING PROTEIN"/>
    <property type="match status" value="1"/>
</dbReference>
<evidence type="ECO:0000313" key="2">
    <source>
        <dbReference type="EMBL" id="EZQ10031.1"/>
    </source>
</evidence>
<name>A0A031LQD7_9CREN</name>
<dbReference type="OrthoDB" id="24596at2157"/>
<dbReference type="GO" id="GO:0048038">
    <property type="term" value="F:quinone binding"/>
    <property type="evidence" value="ECO:0007669"/>
    <property type="project" value="TreeGrafter"/>
</dbReference>
<proteinExistence type="inferred from homology"/>
<dbReference type="InterPro" id="IPR036291">
    <property type="entry name" value="NAD(P)-bd_dom_sf"/>
</dbReference>
<comment type="caution">
    <text evidence="2">The sequence shown here is derived from an EMBL/GenBank/DDBJ whole genome shotgun (WGS) entry which is preliminary data.</text>
</comment>
<dbReference type="PANTHER" id="PTHR42760">
    <property type="entry name" value="SHORT-CHAIN DEHYDROGENASES/REDUCTASES FAMILY MEMBER"/>
    <property type="match status" value="1"/>
</dbReference>
<organism evidence="2 3">
    <name type="scientific">Candidatus Acidianus copahuensis</name>
    <dbReference type="NCBI Taxonomy" id="1160895"/>
    <lineage>
        <taxon>Archaea</taxon>
        <taxon>Thermoproteota</taxon>
        <taxon>Thermoprotei</taxon>
        <taxon>Sulfolobales</taxon>
        <taxon>Sulfolobaceae</taxon>
        <taxon>Acidianus</taxon>
    </lineage>
</organism>
<evidence type="ECO:0000256" key="1">
    <source>
        <dbReference type="ARBA" id="ARBA00006484"/>
    </source>
</evidence>
<reference evidence="2 3" key="1">
    <citation type="submission" date="2014-03" db="EMBL/GenBank/DDBJ databases">
        <title>Draft genome sequence of the novel thermoacidophilic archaea Acidianus copahuensis ALE1 strain, isolated from Copahue volcanic area in Neuquen Argentina.</title>
        <authorList>
            <person name="Urbieta M.S."/>
            <person name="Rascovan N."/>
            <person name="Castro C."/>
            <person name="Revale S."/>
            <person name="Giaveno M.A."/>
            <person name="Vazquez M.P."/>
            <person name="Donati E.R."/>
        </authorList>
    </citation>
    <scope>NUCLEOTIDE SEQUENCE [LARGE SCALE GENOMIC DNA]</scope>
    <source>
        <strain evidence="2 3">ALE1</strain>
    </source>
</reference>
<dbReference type="PRINTS" id="PR00081">
    <property type="entry name" value="GDHRDH"/>
</dbReference>
<dbReference type="EMBL" id="JFZT01000035">
    <property type="protein sequence ID" value="EZQ10031.1"/>
    <property type="molecule type" value="Genomic_DNA"/>
</dbReference>
<dbReference type="STRING" id="1160895.CM19_04660"/>
<evidence type="ECO:0000313" key="3">
    <source>
        <dbReference type="Proteomes" id="UP000024332"/>
    </source>
</evidence>
<dbReference type="Pfam" id="PF13561">
    <property type="entry name" value="adh_short_C2"/>
    <property type="match status" value="1"/>
</dbReference>
<dbReference type="AlphaFoldDB" id="A0A031LQD7"/>
<accession>A0A031LQD7</accession>